<proteinExistence type="predicted"/>
<organism evidence="1">
    <name type="scientific">Prevotella amnii</name>
    <dbReference type="NCBI Taxonomy" id="419005"/>
    <lineage>
        <taxon>Bacteria</taxon>
        <taxon>Pseudomonadati</taxon>
        <taxon>Bacteroidota</taxon>
        <taxon>Bacteroidia</taxon>
        <taxon>Bacteroidales</taxon>
        <taxon>Prevotellaceae</taxon>
        <taxon>Prevotella</taxon>
    </lineage>
</organism>
<accession>A0A134BFL3</accession>
<dbReference type="STRING" id="419005.HMPREF1860_00854"/>
<gene>
    <name evidence="1" type="ORF">HMPREF1860_00854</name>
</gene>
<dbReference type="EMBL" id="LSDL01000038">
    <property type="protein sequence ID" value="KXB78728.1"/>
    <property type="molecule type" value="Genomic_DNA"/>
</dbReference>
<comment type="caution">
    <text evidence="1">The sequence shown here is derived from an EMBL/GenBank/DDBJ whole genome shotgun (WGS) entry which is preliminary data.</text>
</comment>
<dbReference type="Proteomes" id="UP000070531">
    <property type="component" value="Unassembled WGS sequence"/>
</dbReference>
<dbReference type="PATRIC" id="fig|419005.5.peg.856"/>
<sequence>MTQQQFDNLCSLHNKEWVIRHFPRSVNRLINILNNNKTK</sequence>
<name>A0A134BFL3_9BACT</name>
<dbReference type="AlphaFoldDB" id="A0A134BFL3"/>
<protein>
    <submittedName>
        <fullName evidence="1">Uncharacterized protein</fullName>
    </submittedName>
</protein>
<evidence type="ECO:0000313" key="2">
    <source>
        <dbReference type="Proteomes" id="UP000070531"/>
    </source>
</evidence>
<reference evidence="1 2" key="1">
    <citation type="submission" date="2016-01" db="EMBL/GenBank/DDBJ databases">
        <authorList>
            <person name="Oliw E.H."/>
        </authorList>
    </citation>
    <scope>NUCLEOTIDE SEQUENCE [LARGE SCALE GENOMIC DNA]</scope>
    <source>
        <strain evidence="1 2">DNF00307</strain>
    </source>
</reference>
<evidence type="ECO:0000313" key="1">
    <source>
        <dbReference type="EMBL" id="KXB78728.1"/>
    </source>
</evidence>